<gene>
    <name evidence="1" type="ORF">BELL_0760g00060</name>
</gene>
<name>A0A4Z1J7U2_9HELO</name>
<protein>
    <submittedName>
        <fullName evidence="1">Uncharacterized protein</fullName>
    </submittedName>
</protein>
<evidence type="ECO:0000313" key="1">
    <source>
        <dbReference type="EMBL" id="TGO69711.1"/>
    </source>
</evidence>
<keyword evidence="2" id="KW-1185">Reference proteome</keyword>
<reference evidence="1 2" key="1">
    <citation type="submission" date="2017-12" db="EMBL/GenBank/DDBJ databases">
        <title>Comparative genomics of Botrytis spp.</title>
        <authorList>
            <person name="Valero-Jimenez C.A."/>
            <person name="Tapia P."/>
            <person name="Veloso J."/>
            <person name="Silva-Moreno E."/>
            <person name="Staats M."/>
            <person name="Valdes J.H."/>
            <person name="Van Kan J.A.L."/>
        </authorList>
    </citation>
    <scope>NUCLEOTIDE SEQUENCE [LARGE SCALE GENOMIC DNA]</scope>
    <source>
        <strain evidence="1 2">Be9601</strain>
    </source>
</reference>
<dbReference type="AlphaFoldDB" id="A0A4Z1J7U2"/>
<dbReference type="Proteomes" id="UP000297229">
    <property type="component" value="Unassembled WGS sequence"/>
</dbReference>
<organism evidence="1 2">
    <name type="scientific">Botrytis elliptica</name>
    <dbReference type="NCBI Taxonomy" id="278938"/>
    <lineage>
        <taxon>Eukaryota</taxon>
        <taxon>Fungi</taxon>
        <taxon>Dikarya</taxon>
        <taxon>Ascomycota</taxon>
        <taxon>Pezizomycotina</taxon>
        <taxon>Leotiomycetes</taxon>
        <taxon>Helotiales</taxon>
        <taxon>Sclerotiniaceae</taxon>
        <taxon>Botrytis</taxon>
    </lineage>
</organism>
<accession>A0A4Z1J7U2</accession>
<dbReference type="EMBL" id="PQXM01000758">
    <property type="protein sequence ID" value="TGO69711.1"/>
    <property type="molecule type" value="Genomic_DNA"/>
</dbReference>
<sequence length="85" mass="9419">MNRLINKREDSDNTQQNLTNRISLKKKAKLSNVSKLPFVKEMKVASHSSCSDMNLLNGVWWGLALLGGEGIGIWGTCNANFRVGL</sequence>
<evidence type="ECO:0000313" key="2">
    <source>
        <dbReference type="Proteomes" id="UP000297229"/>
    </source>
</evidence>
<comment type="caution">
    <text evidence="1">The sequence shown here is derived from an EMBL/GenBank/DDBJ whole genome shotgun (WGS) entry which is preliminary data.</text>
</comment>
<proteinExistence type="predicted"/>